<feature type="transmembrane region" description="Helical" evidence="1">
    <location>
        <begin position="82"/>
        <end position="102"/>
    </location>
</feature>
<keyword evidence="1" id="KW-0472">Membrane</keyword>
<feature type="transmembrane region" description="Helical" evidence="1">
    <location>
        <begin position="143"/>
        <end position="170"/>
    </location>
</feature>
<feature type="transmembrane region" description="Helical" evidence="1">
    <location>
        <begin position="223"/>
        <end position="243"/>
    </location>
</feature>
<dbReference type="InterPro" id="IPR010539">
    <property type="entry name" value="BaxI_1-like"/>
</dbReference>
<accession>B8HHR2</accession>
<proteinExistence type="predicted"/>
<keyword evidence="1" id="KW-0812">Transmembrane</keyword>
<evidence type="ECO:0000256" key="1">
    <source>
        <dbReference type="SAM" id="Phobius"/>
    </source>
</evidence>
<evidence type="ECO:0000313" key="2">
    <source>
        <dbReference type="EMBL" id="ACL41959.1"/>
    </source>
</evidence>
<feature type="transmembrane region" description="Helical" evidence="1">
    <location>
        <begin position="182"/>
        <end position="202"/>
    </location>
</feature>
<dbReference type="PANTHER" id="PTHR41282">
    <property type="entry name" value="CONSERVED TRANSMEMBRANE PROTEIN-RELATED"/>
    <property type="match status" value="1"/>
</dbReference>
<dbReference type="KEGG" id="ach:Achl_4008"/>
<dbReference type="HOGENOM" id="CLU_074030_0_0_11"/>
<gene>
    <name evidence="2" type="ordered locus">Achl_4008</name>
</gene>
<name>B8HHR2_PSECP</name>
<evidence type="ECO:0000313" key="3">
    <source>
        <dbReference type="Proteomes" id="UP000002505"/>
    </source>
</evidence>
<dbReference type="EMBL" id="CP001342">
    <property type="protein sequence ID" value="ACL41959.1"/>
    <property type="molecule type" value="Genomic_DNA"/>
</dbReference>
<dbReference type="Proteomes" id="UP000002505">
    <property type="component" value="Plasmid pACHL01"/>
</dbReference>
<dbReference type="PIRSF" id="PIRSF009160">
    <property type="entry name" value="UCP009160"/>
    <property type="match status" value="1"/>
</dbReference>
<protein>
    <recommendedName>
        <fullName evidence="4">Integral membrane protein</fullName>
    </recommendedName>
</protein>
<keyword evidence="1" id="KW-1133">Transmembrane helix</keyword>
<keyword evidence="2" id="KW-0614">Plasmid</keyword>
<dbReference type="RefSeq" id="WP_012622976.1">
    <property type="nucleotide sequence ID" value="NC_011879.1"/>
</dbReference>
<evidence type="ECO:0008006" key="4">
    <source>
        <dbReference type="Google" id="ProtNLM"/>
    </source>
</evidence>
<dbReference type="Pfam" id="PF12811">
    <property type="entry name" value="BaxI_1"/>
    <property type="match status" value="1"/>
</dbReference>
<dbReference type="OrthoDB" id="116480at2"/>
<dbReference type="AlphaFoldDB" id="B8HHR2"/>
<feature type="transmembrane region" description="Helical" evidence="1">
    <location>
        <begin position="57"/>
        <end position="75"/>
    </location>
</feature>
<reference evidence="2" key="1">
    <citation type="submission" date="2009-01" db="EMBL/GenBank/DDBJ databases">
        <title>Complete sequence of plasmid1 of Arthrobacter chlorophenolicus A6.</title>
        <authorList>
            <consortium name="US DOE Joint Genome Institute"/>
            <person name="Lucas S."/>
            <person name="Copeland A."/>
            <person name="Lapidus A."/>
            <person name="Glavina del Rio T."/>
            <person name="Tice H."/>
            <person name="Bruce D."/>
            <person name="Goodwin L."/>
            <person name="Pitluck S."/>
            <person name="Goltsman E."/>
            <person name="Clum A."/>
            <person name="Larimer F."/>
            <person name="Land M."/>
            <person name="Hauser L."/>
            <person name="Kyrpides N."/>
            <person name="Mikhailova N."/>
            <person name="Jansson J."/>
            <person name="Richardson P."/>
        </authorList>
    </citation>
    <scope>NUCLEOTIDE SEQUENCE [LARGE SCALE GENOMIC DNA]</scope>
    <source>
        <strain evidence="2">A6</strain>
        <plasmid evidence="2">pACHL01</plasmid>
    </source>
</reference>
<dbReference type="PANTHER" id="PTHR41282:SF1">
    <property type="entry name" value="CONSERVED TRANSMEMBRANE PROTEIN-RELATED"/>
    <property type="match status" value="1"/>
</dbReference>
<feature type="transmembrane region" description="Helical" evidence="1">
    <location>
        <begin position="108"/>
        <end position="131"/>
    </location>
</feature>
<organism evidence="2 3">
    <name type="scientific">Pseudarthrobacter chlorophenolicus (strain ATCC 700700 / DSM 12829 / CIP 107037 / JCM 12360 / KCTC 9906 / NCIMB 13794 / A6)</name>
    <name type="common">Arthrobacter chlorophenolicus</name>
    <dbReference type="NCBI Taxonomy" id="452863"/>
    <lineage>
        <taxon>Bacteria</taxon>
        <taxon>Bacillati</taxon>
        <taxon>Actinomycetota</taxon>
        <taxon>Actinomycetes</taxon>
        <taxon>Micrococcales</taxon>
        <taxon>Micrococcaceae</taxon>
        <taxon>Pseudarthrobacter</taxon>
    </lineage>
</organism>
<geneLocation type="plasmid" evidence="2 3">
    <name>pACHL01</name>
</geneLocation>
<keyword evidence="3" id="KW-1185">Reference proteome</keyword>
<sequence length="249" mass="26311">MSNPVFNKKRNSTRPGAFGTAEVAPAGAMTYDDVIMKTLFCIAALVAAGAVGWAIPGLGVIGALVAFVLAMVNIFKKKPSPVLILAYSAFEGLALGGVSAIFEARCEGIVIQAVLATVSVFAATLAVFKFGNVRATPKMMKMLLVAMFGYLIYSLINIGLVAFGVVTTPFGLNGMNIPGTSIPIGVAVGIIVVIMAAFNFIVDFTVIEEDVKAGAPQIESWRNAFGLMLTIVWLYLELLRLIALLRGDD</sequence>